<dbReference type="OrthoDB" id="5343781at2"/>
<accession>A0A1I3VLM9</accession>
<evidence type="ECO:0008006" key="5">
    <source>
        <dbReference type="Google" id="ProtNLM"/>
    </source>
</evidence>
<dbReference type="RefSeq" id="WP_149757983.1">
    <property type="nucleotide sequence ID" value="NZ_BSPE01000002.1"/>
</dbReference>
<protein>
    <recommendedName>
        <fullName evidence="5">Plastocyanin</fullName>
    </recommendedName>
</protein>
<feature type="signal peptide" evidence="2">
    <location>
        <begin position="1"/>
        <end position="24"/>
    </location>
</feature>
<dbReference type="Proteomes" id="UP000323300">
    <property type="component" value="Unassembled WGS sequence"/>
</dbReference>
<feature type="chain" id="PRO_5009302267" description="Plastocyanin" evidence="2">
    <location>
        <begin position="25"/>
        <end position="168"/>
    </location>
</feature>
<evidence type="ECO:0000256" key="2">
    <source>
        <dbReference type="SAM" id="SignalP"/>
    </source>
</evidence>
<keyword evidence="2" id="KW-0732">Signal</keyword>
<proteinExistence type="predicted"/>
<dbReference type="EMBL" id="FOSL01000001">
    <property type="protein sequence ID" value="SFJ95893.1"/>
    <property type="molecule type" value="Genomic_DNA"/>
</dbReference>
<feature type="region of interest" description="Disordered" evidence="1">
    <location>
        <begin position="28"/>
        <end position="58"/>
    </location>
</feature>
<feature type="compositionally biased region" description="Low complexity" evidence="1">
    <location>
        <begin position="35"/>
        <end position="45"/>
    </location>
</feature>
<organism evidence="3 4">
    <name type="scientific">Neomesorhizobium albiziae</name>
    <dbReference type="NCBI Taxonomy" id="335020"/>
    <lineage>
        <taxon>Bacteria</taxon>
        <taxon>Pseudomonadati</taxon>
        <taxon>Pseudomonadota</taxon>
        <taxon>Alphaproteobacteria</taxon>
        <taxon>Hyphomicrobiales</taxon>
        <taxon>Phyllobacteriaceae</taxon>
        <taxon>Neomesorhizobium</taxon>
    </lineage>
</organism>
<reference evidence="3 4" key="1">
    <citation type="submission" date="2016-10" db="EMBL/GenBank/DDBJ databases">
        <authorList>
            <person name="Varghese N."/>
            <person name="Submissions S."/>
        </authorList>
    </citation>
    <scope>NUCLEOTIDE SEQUENCE [LARGE SCALE GENOMIC DNA]</scope>
    <source>
        <strain evidence="3 4">DSM 21822</strain>
    </source>
</reference>
<keyword evidence="4" id="KW-1185">Reference proteome</keyword>
<dbReference type="AlphaFoldDB" id="A0A1I3VLM9"/>
<gene>
    <name evidence="3" type="ORF">SAMN04488498_101544</name>
</gene>
<evidence type="ECO:0000256" key="1">
    <source>
        <dbReference type="SAM" id="MobiDB-lite"/>
    </source>
</evidence>
<sequence length="168" mass="18376">MRKFRARAFAALVGMALAQGQVWAQDNADDDDDAAAGAATTEAAAGPEGEKPTRASKDVPELILGTKEDQFTANQKDFQLIAGQGYRWKITAAGGLEYKFHTDLFRNVWNNQIVINDLEVHMNGAPAWLEFDADGTIQVQFTTVRPGIYTWSVPDLADKGMKGTITIK</sequence>
<evidence type="ECO:0000313" key="3">
    <source>
        <dbReference type="EMBL" id="SFJ95893.1"/>
    </source>
</evidence>
<feature type="compositionally biased region" description="Basic and acidic residues" evidence="1">
    <location>
        <begin position="48"/>
        <end position="58"/>
    </location>
</feature>
<name>A0A1I3VLM9_9HYPH</name>
<evidence type="ECO:0000313" key="4">
    <source>
        <dbReference type="Proteomes" id="UP000323300"/>
    </source>
</evidence>